<dbReference type="Proteomes" id="UP000184041">
    <property type="component" value="Unassembled WGS sequence"/>
</dbReference>
<name>A0A1M5KPR0_9BACT</name>
<sequence>MDNYKISHTEESIRISARVDPLLKKLITMIANKEAAGNASKVIEKALWEAVKKRGFDTSSITTTTKRNKSSNNKIQEIASFIKGPSGYEVPVED</sequence>
<dbReference type="RefSeq" id="WP_073068275.1">
    <property type="nucleotide sequence ID" value="NZ_FQUS01000033.1"/>
</dbReference>
<evidence type="ECO:0000313" key="2">
    <source>
        <dbReference type="Proteomes" id="UP000184041"/>
    </source>
</evidence>
<dbReference type="AlphaFoldDB" id="A0A1M5KPR0"/>
<reference evidence="1 2" key="1">
    <citation type="submission" date="2016-11" db="EMBL/GenBank/DDBJ databases">
        <authorList>
            <person name="Jaros S."/>
            <person name="Januszkiewicz K."/>
            <person name="Wedrychowicz H."/>
        </authorList>
    </citation>
    <scope>NUCLEOTIDE SEQUENCE [LARGE SCALE GENOMIC DNA]</scope>
    <source>
        <strain evidence="1 2">DSM 21986</strain>
    </source>
</reference>
<keyword evidence="2" id="KW-1185">Reference proteome</keyword>
<dbReference type="EMBL" id="FQUS01000033">
    <property type="protein sequence ID" value="SHG54173.1"/>
    <property type="molecule type" value="Genomic_DNA"/>
</dbReference>
<accession>A0A1M5KPR0</accession>
<organism evidence="1 2">
    <name type="scientific">Fodinibius roseus</name>
    <dbReference type="NCBI Taxonomy" id="1194090"/>
    <lineage>
        <taxon>Bacteria</taxon>
        <taxon>Pseudomonadati</taxon>
        <taxon>Balneolota</taxon>
        <taxon>Balneolia</taxon>
        <taxon>Balneolales</taxon>
        <taxon>Balneolaceae</taxon>
        <taxon>Fodinibius</taxon>
    </lineage>
</organism>
<dbReference type="STRING" id="1194090.SAMN05443144_13312"/>
<evidence type="ECO:0000313" key="1">
    <source>
        <dbReference type="EMBL" id="SHG54173.1"/>
    </source>
</evidence>
<gene>
    <name evidence="1" type="ORF">SAMN05443144_13312</name>
</gene>
<protein>
    <submittedName>
        <fullName evidence="1">Uncharacterized protein</fullName>
    </submittedName>
</protein>
<proteinExistence type="predicted"/>